<keyword evidence="3 4" id="KW-0732">Signal</keyword>
<gene>
    <name evidence="6" type="primary">ssuA</name>
    <name evidence="6" type="ORF">WPS_16950</name>
</gene>
<dbReference type="GO" id="GO:0042597">
    <property type="term" value="C:periplasmic space"/>
    <property type="evidence" value="ECO:0007669"/>
    <property type="project" value="UniProtKB-SubCell"/>
</dbReference>
<dbReference type="RefSeq" id="WP_317997377.1">
    <property type="nucleotide sequence ID" value="NZ_AP025523.1"/>
</dbReference>
<dbReference type="AlphaFoldDB" id="A0AAN2C9L3"/>
<evidence type="ECO:0000313" key="7">
    <source>
        <dbReference type="Proteomes" id="UP001317532"/>
    </source>
</evidence>
<comment type="similarity">
    <text evidence="2">Belongs to the bacterial solute-binding protein SsuA/TauA family.</text>
</comment>
<dbReference type="Gene3D" id="3.40.190.10">
    <property type="entry name" value="Periplasmic binding protein-like II"/>
    <property type="match status" value="2"/>
</dbReference>
<dbReference type="GO" id="GO:0042918">
    <property type="term" value="P:alkanesulfonate transmembrane transport"/>
    <property type="evidence" value="ECO:0007669"/>
    <property type="project" value="TreeGrafter"/>
</dbReference>
<dbReference type="KEGG" id="vab:WPS_16950"/>
<keyword evidence="7" id="KW-1185">Reference proteome</keyword>
<feature type="domain" description="SsuA/THI5-like" evidence="5">
    <location>
        <begin position="54"/>
        <end position="264"/>
    </location>
</feature>
<feature type="signal peptide" evidence="4">
    <location>
        <begin position="1"/>
        <end position="30"/>
    </location>
</feature>
<name>A0AAN2C9L3_UNVUL</name>
<dbReference type="EMBL" id="AP025523">
    <property type="protein sequence ID" value="BDE06419.1"/>
    <property type="molecule type" value="Genomic_DNA"/>
</dbReference>
<dbReference type="SUPFAM" id="SSF53850">
    <property type="entry name" value="Periplasmic binding protein-like II"/>
    <property type="match status" value="1"/>
</dbReference>
<dbReference type="PROSITE" id="PS51318">
    <property type="entry name" value="TAT"/>
    <property type="match status" value="1"/>
</dbReference>
<evidence type="ECO:0000256" key="4">
    <source>
        <dbReference type="SAM" id="SignalP"/>
    </source>
</evidence>
<sequence length="347" mass="36978">MNDLTRRRMLSGLAAAGASTVFGVPQFAIAAGPREKVPVVVGSEHALVYLPWDLAKALGYFEAEGLDVEITYTKGGSEAATALASGSCDYSGNAIDHAVAAAERGKSLQMIVDFMNQPGIALMVRPGDKDKYKTFADFKGKTIGVTSIGSATHVLALYMAKRAGLGKDDVKIVGVGGGATMISALAGSQVDAAYGNDPYATTLIRTGRGVQWVGLYTSAETRKWLGFKEYCFTGALTRSEVIQKNPERTQKIVNALVRAHKFMATRTSAQIAAALPDEFRGGTPAADWAASYSHSRPAYTQHGEIDLEGVRANIEANAYFLGAEPKVKPTQLFDLTFVDRAAKSVRV</sequence>
<feature type="chain" id="PRO_5043040707" evidence="4">
    <location>
        <begin position="31"/>
        <end position="347"/>
    </location>
</feature>
<dbReference type="PANTHER" id="PTHR30024">
    <property type="entry name" value="ALIPHATIC SULFONATES-BINDING PROTEIN-RELATED"/>
    <property type="match status" value="1"/>
</dbReference>
<dbReference type="Pfam" id="PF09084">
    <property type="entry name" value="NMT1"/>
    <property type="match status" value="1"/>
</dbReference>
<reference evidence="6 7" key="1">
    <citation type="journal article" date="2022" name="ISME Commun">
        <title>Vulcanimicrobium alpinus gen. nov. sp. nov., the first cultivated representative of the candidate phylum 'Eremiobacterota', is a metabolically versatile aerobic anoxygenic phototroph.</title>
        <authorList>
            <person name="Yabe S."/>
            <person name="Muto K."/>
            <person name="Abe K."/>
            <person name="Yokota A."/>
            <person name="Staudigel H."/>
            <person name="Tebo B.M."/>
        </authorList>
    </citation>
    <scope>NUCLEOTIDE SEQUENCE [LARGE SCALE GENOMIC DNA]</scope>
    <source>
        <strain evidence="6 7">WC8-2</strain>
    </source>
</reference>
<evidence type="ECO:0000256" key="2">
    <source>
        <dbReference type="ARBA" id="ARBA00010742"/>
    </source>
</evidence>
<accession>A0AAN2C9L3</accession>
<evidence type="ECO:0000313" key="6">
    <source>
        <dbReference type="EMBL" id="BDE06419.1"/>
    </source>
</evidence>
<dbReference type="Proteomes" id="UP001317532">
    <property type="component" value="Chromosome"/>
</dbReference>
<dbReference type="PANTHER" id="PTHR30024:SF47">
    <property type="entry name" value="TAURINE-BINDING PERIPLASMIC PROTEIN"/>
    <property type="match status" value="1"/>
</dbReference>
<evidence type="ECO:0000256" key="1">
    <source>
        <dbReference type="ARBA" id="ARBA00004418"/>
    </source>
</evidence>
<proteinExistence type="inferred from homology"/>
<protein>
    <submittedName>
        <fullName evidence="6">Nitrate ABC transporter substrate-binding protein</fullName>
    </submittedName>
</protein>
<dbReference type="InterPro" id="IPR015168">
    <property type="entry name" value="SsuA/THI5"/>
</dbReference>
<evidence type="ECO:0000259" key="5">
    <source>
        <dbReference type="Pfam" id="PF09084"/>
    </source>
</evidence>
<evidence type="ECO:0000256" key="3">
    <source>
        <dbReference type="ARBA" id="ARBA00022729"/>
    </source>
</evidence>
<organism evidence="6 7">
    <name type="scientific">Vulcanimicrobium alpinum</name>
    <dbReference type="NCBI Taxonomy" id="3016050"/>
    <lineage>
        <taxon>Bacteria</taxon>
        <taxon>Bacillati</taxon>
        <taxon>Vulcanimicrobiota</taxon>
        <taxon>Vulcanimicrobiia</taxon>
        <taxon>Vulcanimicrobiales</taxon>
        <taxon>Vulcanimicrobiaceae</taxon>
        <taxon>Vulcanimicrobium</taxon>
    </lineage>
</organism>
<dbReference type="InterPro" id="IPR006311">
    <property type="entry name" value="TAT_signal"/>
</dbReference>
<comment type="subcellular location">
    <subcellularLocation>
        <location evidence="1">Periplasm</location>
    </subcellularLocation>
</comment>